<reference evidence="1 2" key="1">
    <citation type="submission" date="2008-10" db="EMBL/GenBank/DDBJ databases">
        <title>Draft genome sequence of Providencia alcalifaciens (DSM 30120).</title>
        <authorList>
            <person name="Sudarsanam P."/>
            <person name="Ley R."/>
            <person name="Guruge J."/>
            <person name="Turnbaugh P.J."/>
            <person name="Mahowald M."/>
            <person name="Liep D."/>
            <person name="Gordon J."/>
        </authorList>
    </citation>
    <scope>NUCLEOTIDE SEQUENCE [LARGE SCALE GENOMIC DNA]</scope>
    <source>
        <strain evidence="1 2">DSM 30120</strain>
    </source>
</reference>
<gene>
    <name evidence="1" type="ORF">PROVALCAL_01961</name>
</gene>
<dbReference type="RefSeq" id="WP_006658906.1">
    <property type="nucleotide sequence ID" value="NZ_ABXW01000046.1"/>
</dbReference>
<evidence type="ECO:0000313" key="1">
    <source>
        <dbReference type="EMBL" id="EEB46118.1"/>
    </source>
</evidence>
<organism evidence="1 2">
    <name type="scientific">Providencia alcalifaciens DSM 30120</name>
    <dbReference type="NCBI Taxonomy" id="520999"/>
    <lineage>
        <taxon>Bacteria</taxon>
        <taxon>Pseudomonadati</taxon>
        <taxon>Pseudomonadota</taxon>
        <taxon>Gammaproteobacteria</taxon>
        <taxon>Enterobacterales</taxon>
        <taxon>Morganellaceae</taxon>
        <taxon>Providencia</taxon>
    </lineage>
</organism>
<accession>B6XF30</accession>
<dbReference type="AlphaFoldDB" id="B6XF30"/>
<dbReference type="EMBL" id="ABXW01000046">
    <property type="protein sequence ID" value="EEB46118.1"/>
    <property type="molecule type" value="Genomic_DNA"/>
</dbReference>
<evidence type="ECO:0000313" key="2">
    <source>
        <dbReference type="Proteomes" id="UP000003729"/>
    </source>
</evidence>
<dbReference type="Proteomes" id="UP000003729">
    <property type="component" value="Unassembled WGS sequence"/>
</dbReference>
<protein>
    <submittedName>
        <fullName evidence="1">Uncharacterized protein</fullName>
    </submittedName>
</protein>
<comment type="caution">
    <text evidence="1">The sequence shown here is derived from an EMBL/GenBank/DDBJ whole genome shotgun (WGS) entry which is preliminary data.</text>
</comment>
<sequence length="92" mass="10745">MLLNLSKDGYPLGLLVRAVWDCCDDLYEKLGRAPSRHEFNDEIGKREPHRIGISTHSRQWGEWGRHHNFSTDVTDIPDIIPEEMLCPQYLRV</sequence>
<proteinExistence type="predicted"/>
<name>B6XF30_9GAMM</name>
<reference evidence="1 2" key="2">
    <citation type="submission" date="2008-10" db="EMBL/GenBank/DDBJ databases">
        <authorList>
            <person name="Fulton L."/>
            <person name="Clifton S."/>
            <person name="Fulton B."/>
            <person name="Xu J."/>
            <person name="Minx P."/>
            <person name="Pepin K.H."/>
            <person name="Johnson M."/>
            <person name="Bhonagiri V."/>
            <person name="Nash W.E."/>
            <person name="Mardis E.R."/>
            <person name="Wilson R.K."/>
        </authorList>
    </citation>
    <scope>NUCLEOTIDE SEQUENCE [LARGE SCALE GENOMIC DNA]</scope>
    <source>
        <strain evidence="1 2">DSM 30120</strain>
    </source>
</reference>